<gene>
    <name evidence="1" type="ORF">TBIB3V08_LOCUS6160</name>
</gene>
<dbReference type="EMBL" id="OD566318">
    <property type="protein sequence ID" value="CAD7443761.1"/>
    <property type="molecule type" value="Genomic_DNA"/>
</dbReference>
<sequence length="634" mass="72332">MSPISFDVSKGLDRAEVRISSSIDQASTGIGATTLITWQGDEATHVDVLMKRGSNIRGEAYTDVIVNSWTPYHDEDFDRNTTDSSKQGDTSPYDEPISLLYDARSHKDDEYFHSTIDDDDDDPLVYEGSEIFNEPYVEPLLHIGEFERMLSAMSLVFKKENYFYEDYIEELFDIETISVNPDEVQMGVQTDIILGDLLMSESISSLVDDTPTQEDRGFNLDHSDGKDIKTSYYEPYMAALLRMNIKPPKFPWSFIDEPDDVPDITVGDVPMWTEDLIVKPNEIQSQFVEDWERRVYEQNISISEELPFKLPSEYSNDKIMQGFNFDLTPDILSVTSKEIKKCPEILDLFNYDKESLICQNEISISELPYKALSEKAVCVHLPDEDKENVLALQFGKMKLNLSNAKGGHDTLLEVTRKTPFCQPMIGGRKFQVETKLKFNFIDLDEKSMIHHSIRINNRETGLFTKVIMRCKGVTILPEGVNMIINKDLFVDPKGMFERVVTFELLKDNQEKTTFSKTIRQGESPFFLNIPNVSNSCLGLVGDGKKPTKLIFEILEDGVGRRTSKLLEMGGMPLDVKLPLLDETILCKATLCDSPSPILIGDIVHVIDINIAQSIVSRRRQRENYIQQKVKKLWY</sequence>
<organism evidence="1">
    <name type="scientific">Timema bartmani</name>
    <dbReference type="NCBI Taxonomy" id="61472"/>
    <lineage>
        <taxon>Eukaryota</taxon>
        <taxon>Metazoa</taxon>
        <taxon>Ecdysozoa</taxon>
        <taxon>Arthropoda</taxon>
        <taxon>Hexapoda</taxon>
        <taxon>Insecta</taxon>
        <taxon>Pterygota</taxon>
        <taxon>Neoptera</taxon>
        <taxon>Polyneoptera</taxon>
        <taxon>Phasmatodea</taxon>
        <taxon>Timematodea</taxon>
        <taxon>Timematoidea</taxon>
        <taxon>Timematidae</taxon>
        <taxon>Timema</taxon>
    </lineage>
</organism>
<proteinExistence type="predicted"/>
<accession>A0A7R9EYK5</accession>
<evidence type="ECO:0000313" key="1">
    <source>
        <dbReference type="EMBL" id="CAD7443761.1"/>
    </source>
</evidence>
<dbReference type="AlphaFoldDB" id="A0A7R9EYK5"/>
<reference evidence="1" key="1">
    <citation type="submission" date="2020-11" db="EMBL/GenBank/DDBJ databases">
        <authorList>
            <person name="Tran Van P."/>
        </authorList>
    </citation>
    <scope>NUCLEOTIDE SEQUENCE</scope>
</reference>
<name>A0A7R9EYK5_9NEOP</name>
<protein>
    <submittedName>
        <fullName evidence="1">Uncharacterized protein</fullName>
    </submittedName>
</protein>